<comment type="caution">
    <text evidence="2">The sequence shown here is derived from an EMBL/GenBank/DDBJ whole genome shotgun (WGS) entry which is preliminary data.</text>
</comment>
<evidence type="ECO:0000313" key="2">
    <source>
        <dbReference type="EMBL" id="HIU30215.1"/>
    </source>
</evidence>
<dbReference type="InterPro" id="IPR013022">
    <property type="entry name" value="Xyl_isomerase-like_TIM-brl"/>
</dbReference>
<keyword evidence="2" id="KW-0413">Isomerase</keyword>
<dbReference type="AlphaFoldDB" id="A0A9D1LAI7"/>
<reference evidence="2" key="1">
    <citation type="submission" date="2020-10" db="EMBL/GenBank/DDBJ databases">
        <authorList>
            <person name="Gilroy R."/>
        </authorList>
    </citation>
    <scope>NUCLEOTIDE SEQUENCE</scope>
    <source>
        <strain evidence="2">CHK195-4489</strain>
    </source>
</reference>
<dbReference type="EMBL" id="DVMM01000173">
    <property type="protein sequence ID" value="HIU30215.1"/>
    <property type="molecule type" value="Genomic_DNA"/>
</dbReference>
<dbReference type="Gene3D" id="3.20.20.150">
    <property type="entry name" value="Divalent-metal-dependent TIM barrel enzymes"/>
    <property type="match status" value="1"/>
</dbReference>
<dbReference type="PANTHER" id="PTHR12110:SF41">
    <property type="entry name" value="INOSOSE DEHYDRATASE"/>
    <property type="match status" value="1"/>
</dbReference>
<dbReference type="PANTHER" id="PTHR12110">
    <property type="entry name" value="HYDROXYPYRUVATE ISOMERASE"/>
    <property type="match status" value="1"/>
</dbReference>
<reference evidence="2" key="2">
    <citation type="journal article" date="2021" name="PeerJ">
        <title>Extensive microbial diversity within the chicken gut microbiome revealed by metagenomics and culture.</title>
        <authorList>
            <person name="Gilroy R."/>
            <person name="Ravi A."/>
            <person name="Getino M."/>
            <person name="Pursley I."/>
            <person name="Horton D.L."/>
            <person name="Alikhan N.F."/>
            <person name="Baker D."/>
            <person name="Gharbi K."/>
            <person name="Hall N."/>
            <person name="Watson M."/>
            <person name="Adriaenssens E.M."/>
            <person name="Foster-Nyarko E."/>
            <person name="Jarju S."/>
            <person name="Secka A."/>
            <person name="Antonio M."/>
            <person name="Oren A."/>
            <person name="Chaudhuri R.R."/>
            <person name="La Ragione R."/>
            <person name="Hildebrand F."/>
            <person name="Pallen M.J."/>
        </authorList>
    </citation>
    <scope>NUCLEOTIDE SEQUENCE</scope>
    <source>
        <strain evidence="2">CHK195-4489</strain>
    </source>
</reference>
<dbReference type="InterPro" id="IPR050312">
    <property type="entry name" value="IolE/XylAMocC-like"/>
</dbReference>
<protein>
    <submittedName>
        <fullName evidence="2">Sugar phosphate isomerase/epimerase</fullName>
    </submittedName>
</protein>
<feature type="domain" description="Xylose isomerase-like TIM barrel" evidence="1">
    <location>
        <begin position="21"/>
        <end position="280"/>
    </location>
</feature>
<dbReference type="Pfam" id="PF01261">
    <property type="entry name" value="AP_endonuc_2"/>
    <property type="match status" value="1"/>
</dbReference>
<proteinExistence type="predicted"/>
<sequence length="283" mass="31342">MYQFSIGVILDSFRCDRETALEKAEKLGADGIQAYATYGDLSPYQLNAQQRKEVLKQVKAHGLRFSALCGDLGEGFANRERNPKLIEHSKAIIDLALDLETNIVTTHIGVIPADKNEERYKIMQEACFELSRYADSLNAHFAIETGPEIAATLKAFLDDLHSTGVAVNLDPANLVMVTKDDPVQAVYTLKDYIVHTHAKDGRNLFPTPAEVVYGVRPGKEGEVPTGPSFIEVPLGTGEVDFKNYLKALDDIGYHGFLTIEREVGDNPEQDIRTAKDFLDSLIK</sequence>
<dbReference type="GO" id="GO:0016853">
    <property type="term" value="F:isomerase activity"/>
    <property type="evidence" value="ECO:0007669"/>
    <property type="project" value="UniProtKB-KW"/>
</dbReference>
<name>A0A9D1LAI7_9CLOT</name>
<dbReference type="SUPFAM" id="SSF51658">
    <property type="entry name" value="Xylose isomerase-like"/>
    <property type="match status" value="1"/>
</dbReference>
<dbReference type="Proteomes" id="UP000824089">
    <property type="component" value="Unassembled WGS sequence"/>
</dbReference>
<organism evidence="2 3">
    <name type="scientific">Candidatus Egerieisoma faecipullorum</name>
    <dbReference type="NCBI Taxonomy" id="2840963"/>
    <lineage>
        <taxon>Bacteria</taxon>
        <taxon>Bacillati</taxon>
        <taxon>Bacillota</taxon>
        <taxon>Clostridia</taxon>
        <taxon>Eubacteriales</taxon>
        <taxon>Clostridiaceae</taxon>
        <taxon>Clostridiaceae incertae sedis</taxon>
        <taxon>Candidatus Egerieisoma</taxon>
    </lineage>
</organism>
<evidence type="ECO:0000313" key="3">
    <source>
        <dbReference type="Proteomes" id="UP000824089"/>
    </source>
</evidence>
<gene>
    <name evidence="2" type="ORF">IAD50_07970</name>
</gene>
<accession>A0A9D1LAI7</accession>
<dbReference type="InterPro" id="IPR036237">
    <property type="entry name" value="Xyl_isomerase-like_sf"/>
</dbReference>
<evidence type="ECO:0000259" key="1">
    <source>
        <dbReference type="Pfam" id="PF01261"/>
    </source>
</evidence>